<dbReference type="RefSeq" id="WP_163234258.1">
    <property type="nucleotide sequence ID" value="NZ_CP048617.1"/>
</dbReference>
<gene>
    <name evidence="1" type="ORF">G3A45_01385</name>
</gene>
<evidence type="ECO:0000313" key="1">
    <source>
        <dbReference type="EMBL" id="QIB26078.1"/>
    </source>
</evidence>
<reference evidence="1 2" key="1">
    <citation type="submission" date="2020-02" db="EMBL/GenBank/DDBJ databases">
        <title>Thermophilic hydrogen producing bacteria, Caloranaerobacter azorensis.</title>
        <authorList>
            <person name="Baek K."/>
        </authorList>
    </citation>
    <scope>NUCLEOTIDE SEQUENCE [LARGE SCALE GENOMIC DNA]</scope>
    <source>
        <strain evidence="1 2">T3-1</strain>
    </source>
</reference>
<protein>
    <submittedName>
        <fullName evidence="1">Uncharacterized protein</fullName>
    </submittedName>
</protein>
<proteinExistence type="predicted"/>
<sequence length="59" mass="7228">MKKAVRERRMVVELIPFKTFQEKIKIVSEELNKDRHVEVWDNYIYSVTKSKNDQENKMQ</sequence>
<dbReference type="AlphaFoldDB" id="A0A6P1YB39"/>
<dbReference type="Proteomes" id="UP000464452">
    <property type="component" value="Chromosome"/>
</dbReference>
<accession>A0A6P1YB39</accession>
<dbReference type="EMBL" id="CP048617">
    <property type="protein sequence ID" value="QIB26078.1"/>
    <property type="molecule type" value="Genomic_DNA"/>
</dbReference>
<organism evidence="1 2">
    <name type="scientific">Caloranaerobacter azorensis</name>
    <dbReference type="NCBI Taxonomy" id="116090"/>
    <lineage>
        <taxon>Bacteria</taxon>
        <taxon>Bacillati</taxon>
        <taxon>Bacillota</taxon>
        <taxon>Tissierellia</taxon>
        <taxon>Tissierellales</taxon>
        <taxon>Thermohalobacteraceae</taxon>
        <taxon>Caloranaerobacter</taxon>
    </lineage>
</organism>
<evidence type="ECO:0000313" key="2">
    <source>
        <dbReference type="Proteomes" id="UP000464452"/>
    </source>
</evidence>
<name>A0A6P1YB39_9FIRM</name>
<dbReference type="KEGG" id="cazo:G3A45_01385"/>